<dbReference type="EMBL" id="SDKC01000001">
    <property type="protein sequence ID" value="RXS74343.1"/>
    <property type="molecule type" value="Genomic_DNA"/>
</dbReference>
<feature type="transmembrane region" description="Helical" evidence="1">
    <location>
        <begin position="37"/>
        <end position="65"/>
    </location>
</feature>
<dbReference type="Proteomes" id="UP000290106">
    <property type="component" value="Unassembled WGS sequence"/>
</dbReference>
<evidence type="ECO:0000313" key="3">
    <source>
        <dbReference type="Proteomes" id="UP000290106"/>
    </source>
</evidence>
<dbReference type="OrthoDB" id="9803265at2"/>
<proteinExistence type="predicted"/>
<sequence>MRQLCVGVSLVSGVILAAAYAYKTRYNPGFVRTLAILPAVVCVVIMMVNGNVGTGVAVAGAFSLVRFRSVPGSAKDIGAIFIAMGAGLVSGMGYLGYAVLYTVILALIMAGYVHLNLWEKKDTREKTLTITIPEDLDYTSVFDDLFDTYTDKWELSKVKTTNMGSLFKLAYQLTLKDNSKEKEMIDGLRCRNGNLEIVISNQENVTENL</sequence>
<protein>
    <submittedName>
        <fullName evidence="2">DUF4956 domain-containing protein</fullName>
    </submittedName>
</protein>
<keyword evidence="1" id="KW-0812">Transmembrane</keyword>
<reference evidence="2 3" key="1">
    <citation type="submission" date="2019-01" db="EMBL/GenBank/DDBJ databases">
        <title>Blautia sp. nov. KGMB01111 isolated human feces.</title>
        <authorList>
            <person name="Park J.-E."/>
            <person name="Kim J.-S."/>
            <person name="Park S.-H."/>
        </authorList>
    </citation>
    <scope>NUCLEOTIDE SEQUENCE [LARGE SCALE GENOMIC DNA]</scope>
    <source>
        <strain evidence="2 3">KGMB01111</strain>
    </source>
</reference>
<evidence type="ECO:0000256" key="1">
    <source>
        <dbReference type="SAM" id="Phobius"/>
    </source>
</evidence>
<accession>A0A4Q1RFI0</accession>
<evidence type="ECO:0000313" key="2">
    <source>
        <dbReference type="EMBL" id="RXS74343.1"/>
    </source>
</evidence>
<keyword evidence="1" id="KW-1133">Transmembrane helix</keyword>
<dbReference type="InterPro" id="IPR032531">
    <property type="entry name" value="DUF4956"/>
</dbReference>
<organism evidence="2 3">
    <name type="scientific">Blautia faecicola</name>
    <dbReference type="NCBI Taxonomy" id="2509240"/>
    <lineage>
        <taxon>Bacteria</taxon>
        <taxon>Bacillati</taxon>
        <taxon>Bacillota</taxon>
        <taxon>Clostridia</taxon>
        <taxon>Lachnospirales</taxon>
        <taxon>Lachnospiraceae</taxon>
        <taxon>Blautia</taxon>
    </lineage>
</organism>
<dbReference type="AlphaFoldDB" id="A0A4Q1RFI0"/>
<feature type="transmembrane region" description="Helical" evidence="1">
    <location>
        <begin position="100"/>
        <end position="118"/>
    </location>
</feature>
<comment type="caution">
    <text evidence="2">The sequence shown here is derived from an EMBL/GenBank/DDBJ whole genome shotgun (WGS) entry which is preliminary data.</text>
</comment>
<dbReference type="Pfam" id="PF16316">
    <property type="entry name" value="DUF4956"/>
    <property type="match status" value="1"/>
</dbReference>
<feature type="transmembrane region" description="Helical" evidence="1">
    <location>
        <begin position="77"/>
        <end position="94"/>
    </location>
</feature>
<keyword evidence="1" id="KW-0472">Membrane</keyword>
<name>A0A4Q1RFI0_9FIRM</name>
<keyword evidence="3" id="KW-1185">Reference proteome</keyword>
<gene>
    <name evidence="2" type="ORF">ETP43_03305</name>
</gene>